<accession>A0A518BGN1</accession>
<dbReference type="AlphaFoldDB" id="A0A518BGN1"/>
<dbReference type="RefSeq" id="WP_419192173.1">
    <property type="nucleotide sequence ID" value="NZ_CP036287.1"/>
</dbReference>
<protein>
    <submittedName>
        <fullName evidence="3">Uncharacterized protein</fullName>
    </submittedName>
</protein>
<reference evidence="3 4" key="1">
    <citation type="submission" date="2019-02" db="EMBL/GenBank/DDBJ databases">
        <title>Deep-cultivation of Planctomycetes and their phenomic and genomic characterization uncovers novel biology.</title>
        <authorList>
            <person name="Wiegand S."/>
            <person name="Jogler M."/>
            <person name="Boedeker C."/>
            <person name="Pinto D."/>
            <person name="Vollmers J."/>
            <person name="Rivas-Marin E."/>
            <person name="Kohn T."/>
            <person name="Peeters S.H."/>
            <person name="Heuer A."/>
            <person name="Rast P."/>
            <person name="Oberbeckmann S."/>
            <person name="Bunk B."/>
            <person name="Jeske O."/>
            <person name="Meyerdierks A."/>
            <person name="Storesund J.E."/>
            <person name="Kallscheuer N."/>
            <person name="Luecker S."/>
            <person name="Lage O.M."/>
            <person name="Pohl T."/>
            <person name="Merkel B.J."/>
            <person name="Hornburger P."/>
            <person name="Mueller R.-W."/>
            <person name="Bruemmer F."/>
            <person name="Labrenz M."/>
            <person name="Spormann A.M."/>
            <person name="Op den Camp H."/>
            <person name="Overmann J."/>
            <person name="Amann R."/>
            <person name="Jetten M.S.M."/>
            <person name="Mascher T."/>
            <person name="Medema M.H."/>
            <person name="Devos D.P."/>
            <person name="Kaster A.-K."/>
            <person name="Ovreas L."/>
            <person name="Rohde M."/>
            <person name="Galperin M.Y."/>
            <person name="Jogler C."/>
        </authorList>
    </citation>
    <scope>NUCLEOTIDE SEQUENCE [LARGE SCALE GENOMIC DNA]</scope>
    <source>
        <strain evidence="3 4">Pla133</strain>
    </source>
</reference>
<feature type="region of interest" description="Disordered" evidence="1">
    <location>
        <begin position="138"/>
        <end position="233"/>
    </location>
</feature>
<feature type="compositionally biased region" description="Basic and acidic residues" evidence="1">
    <location>
        <begin position="188"/>
        <end position="201"/>
    </location>
</feature>
<gene>
    <name evidence="3" type="ORF">Pla133_12150</name>
</gene>
<feature type="chain" id="PRO_5021768164" evidence="2">
    <location>
        <begin position="26"/>
        <end position="233"/>
    </location>
</feature>
<dbReference type="Proteomes" id="UP000316921">
    <property type="component" value="Chromosome"/>
</dbReference>
<name>A0A518BGN1_9BACT</name>
<feature type="signal peptide" evidence="2">
    <location>
        <begin position="1"/>
        <end position="25"/>
    </location>
</feature>
<evidence type="ECO:0000313" key="4">
    <source>
        <dbReference type="Proteomes" id="UP000316921"/>
    </source>
</evidence>
<organism evidence="3 4">
    <name type="scientific">Engelhardtia mirabilis</name>
    <dbReference type="NCBI Taxonomy" id="2528011"/>
    <lineage>
        <taxon>Bacteria</taxon>
        <taxon>Pseudomonadati</taxon>
        <taxon>Planctomycetota</taxon>
        <taxon>Planctomycetia</taxon>
        <taxon>Planctomycetia incertae sedis</taxon>
        <taxon>Engelhardtia</taxon>
    </lineage>
</organism>
<feature type="compositionally biased region" description="Low complexity" evidence="1">
    <location>
        <begin position="208"/>
        <end position="218"/>
    </location>
</feature>
<keyword evidence="4" id="KW-1185">Reference proteome</keyword>
<evidence type="ECO:0000313" key="3">
    <source>
        <dbReference type="EMBL" id="QDU66149.1"/>
    </source>
</evidence>
<evidence type="ECO:0000256" key="1">
    <source>
        <dbReference type="SAM" id="MobiDB-lite"/>
    </source>
</evidence>
<sequence precursor="true">MIRFSSLTQLAAAAVLLWSWHPSSAASVPADTAVPAGLLVNEPVVVYDVTGLVFAGSVHQHLTAYNSGFVTIAKRDDNPFGNLDVDVQTANIGSRAAKQPLVDLIVAGASSLPDQDAGAADIPLETLTLAEGKEGRPLADDQLLGRDGPLWRRGERGRRVHRDELPGLPSGPRPSWRRGGRGGGGGARRSEVSPRGSEREVACGGAAGVLPAPRGLGPLPRPYRPLPCICDRP</sequence>
<dbReference type="EMBL" id="CP036287">
    <property type="protein sequence ID" value="QDU66149.1"/>
    <property type="molecule type" value="Genomic_DNA"/>
</dbReference>
<dbReference type="KEGG" id="pbap:Pla133_12150"/>
<keyword evidence="2" id="KW-0732">Signal</keyword>
<evidence type="ECO:0000256" key="2">
    <source>
        <dbReference type="SAM" id="SignalP"/>
    </source>
</evidence>
<proteinExistence type="predicted"/>